<accession>A0A376BVX6</accession>
<organism evidence="2 3">
    <name type="scientific">Alysiella crassa</name>
    <dbReference type="NCBI Taxonomy" id="153491"/>
    <lineage>
        <taxon>Bacteria</taxon>
        <taxon>Pseudomonadati</taxon>
        <taxon>Pseudomonadota</taxon>
        <taxon>Betaproteobacteria</taxon>
        <taxon>Neisseriales</taxon>
        <taxon>Neisseriaceae</taxon>
        <taxon>Alysiella</taxon>
    </lineage>
</organism>
<feature type="transmembrane region" description="Helical" evidence="1">
    <location>
        <begin position="109"/>
        <end position="125"/>
    </location>
</feature>
<feature type="transmembrane region" description="Helical" evidence="1">
    <location>
        <begin position="59"/>
        <end position="76"/>
    </location>
</feature>
<feature type="transmembrane region" description="Helical" evidence="1">
    <location>
        <begin position="30"/>
        <end position="47"/>
    </location>
</feature>
<reference evidence="2 3" key="1">
    <citation type="submission" date="2018-06" db="EMBL/GenBank/DDBJ databases">
        <authorList>
            <consortium name="Pathogen Informatics"/>
            <person name="Doyle S."/>
        </authorList>
    </citation>
    <scope>NUCLEOTIDE SEQUENCE [LARGE SCALE GENOMIC DNA]</scope>
    <source>
        <strain evidence="2 3">NCTC10283</strain>
    </source>
</reference>
<sequence>MQFNQKTLFFIVLILGIILPILNFENLSTFVIITFYGYVLANCFNLEKYAFNWNSIISLWLDRTGLFLLLAILPFGDAFIAAHWGTFFAFLYLYFIAFIFNYESLKSRFMAIFTLIACILAVLQANSNFAENQSRIERHQAHHSASGIIPDNVTEEVTYGSRGAKNYHYYLNINNLRFNCEMEIDDDMDKLLCQDIYQYAGKTADISYFFQVNEQLKILSVQVDKQVLWSPKQTLTLHQNNRNRFLDELLSGLLWITLPFTLLYFWARKIVQVA</sequence>
<name>A0A376BVX6_9NEIS</name>
<dbReference type="RefSeq" id="WP_034292057.1">
    <property type="nucleotide sequence ID" value="NZ_UFSO01000003.1"/>
</dbReference>
<gene>
    <name evidence="2" type="ORF">NCTC10283_02665</name>
</gene>
<feature type="transmembrane region" description="Helical" evidence="1">
    <location>
        <begin position="249"/>
        <end position="267"/>
    </location>
</feature>
<feature type="transmembrane region" description="Helical" evidence="1">
    <location>
        <begin position="7"/>
        <end position="24"/>
    </location>
</feature>
<evidence type="ECO:0000313" key="2">
    <source>
        <dbReference type="EMBL" id="SSY81100.1"/>
    </source>
</evidence>
<keyword evidence="1" id="KW-1133">Transmembrane helix</keyword>
<dbReference type="AlphaFoldDB" id="A0A376BVX6"/>
<keyword evidence="1" id="KW-0812">Transmembrane</keyword>
<dbReference type="STRING" id="1120980.GCA_000745955_00907"/>
<evidence type="ECO:0000313" key="3">
    <source>
        <dbReference type="Proteomes" id="UP000254209"/>
    </source>
</evidence>
<dbReference type="EMBL" id="UFSO01000003">
    <property type="protein sequence ID" value="SSY81100.1"/>
    <property type="molecule type" value="Genomic_DNA"/>
</dbReference>
<protein>
    <submittedName>
        <fullName evidence="2">Uncharacterized protein</fullName>
    </submittedName>
</protein>
<evidence type="ECO:0000256" key="1">
    <source>
        <dbReference type="SAM" id="Phobius"/>
    </source>
</evidence>
<feature type="transmembrane region" description="Helical" evidence="1">
    <location>
        <begin position="82"/>
        <end position="102"/>
    </location>
</feature>
<proteinExistence type="predicted"/>
<keyword evidence="3" id="KW-1185">Reference proteome</keyword>
<keyword evidence="1" id="KW-0472">Membrane</keyword>
<dbReference type="Proteomes" id="UP000254209">
    <property type="component" value="Unassembled WGS sequence"/>
</dbReference>